<feature type="transmembrane region" description="Helical" evidence="1">
    <location>
        <begin position="111"/>
        <end position="131"/>
    </location>
</feature>
<keyword evidence="1" id="KW-0472">Membrane</keyword>
<keyword evidence="3" id="KW-1185">Reference proteome</keyword>
<organism evidence="2 3">
    <name type="scientific">Zasmidium cellare</name>
    <name type="common">Wine cellar mold</name>
    <name type="synonym">Racodium cellare</name>
    <dbReference type="NCBI Taxonomy" id="395010"/>
    <lineage>
        <taxon>Eukaryota</taxon>
        <taxon>Fungi</taxon>
        <taxon>Dikarya</taxon>
        <taxon>Ascomycota</taxon>
        <taxon>Pezizomycotina</taxon>
        <taxon>Dothideomycetes</taxon>
        <taxon>Dothideomycetidae</taxon>
        <taxon>Mycosphaerellales</taxon>
        <taxon>Mycosphaerellaceae</taxon>
        <taxon>Zasmidium</taxon>
    </lineage>
</organism>
<reference evidence="2 3" key="1">
    <citation type="journal article" date="2023" name="G3 (Bethesda)">
        <title>A chromosome-level genome assembly of Zasmidium syzygii isolated from banana leaves.</title>
        <authorList>
            <person name="van Westerhoven A.C."/>
            <person name="Mehrabi R."/>
            <person name="Talebi R."/>
            <person name="Steentjes M.B.F."/>
            <person name="Corcolon B."/>
            <person name="Chong P.A."/>
            <person name="Kema G.H.J."/>
            <person name="Seidl M.F."/>
        </authorList>
    </citation>
    <scope>NUCLEOTIDE SEQUENCE [LARGE SCALE GENOMIC DNA]</scope>
    <source>
        <strain evidence="2 3">P124</strain>
    </source>
</reference>
<sequence length="183" mass="20740">MDNKDRRALSVRFSDEIVYLPPPDDGKKGWAQTRLTELERSDEEDCLLLQRPPPYQPRANRHQGLDEIAIFLALLCATPICFFIGIATWAFADPQDLCYQAPQLATFFNQLPAALLSVLPGLFVLVLLVLSPTFDDHFERGWTTLRMVLTMLLVALMTVLITPWARSVEGWSYQIDCSANWGP</sequence>
<proteinExistence type="predicted"/>
<evidence type="ECO:0000256" key="1">
    <source>
        <dbReference type="SAM" id="Phobius"/>
    </source>
</evidence>
<comment type="caution">
    <text evidence="2">The sequence shown here is derived from an EMBL/GenBank/DDBJ whole genome shotgun (WGS) entry which is preliminary data.</text>
</comment>
<feature type="transmembrane region" description="Helical" evidence="1">
    <location>
        <begin position="68"/>
        <end position="91"/>
    </location>
</feature>
<keyword evidence="1" id="KW-0812">Transmembrane</keyword>
<evidence type="ECO:0000313" key="3">
    <source>
        <dbReference type="Proteomes" id="UP001305779"/>
    </source>
</evidence>
<protein>
    <submittedName>
        <fullName evidence="2">Uncharacterized protein</fullName>
    </submittedName>
</protein>
<name>A0ABR0E4X8_ZASCE</name>
<evidence type="ECO:0000313" key="2">
    <source>
        <dbReference type="EMBL" id="KAK4496482.1"/>
    </source>
</evidence>
<dbReference type="EMBL" id="JAXOVC010000010">
    <property type="protein sequence ID" value="KAK4496482.1"/>
    <property type="molecule type" value="Genomic_DNA"/>
</dbReference>
<gene>
    <name evidence="2" type="ORF">PRZ48_012462</name>
</gene>
<dbReference type="Proteomes" id="UP001305779">
    <property type="component" value="Unassembled WGS sequence"/>
</dbReference>
<keyword evidence="1" id="KW-1133">Transmembrane helix</keyword>
<accession>A0ABR0E4X8</accession>
<feature type="transmembrane region" description="Helical" evidence="1">
    <location>
        <begin position="143"/>
        <end position="165"/>
    </location>
</feature>